<feature type="region of interest" description="Disordered" evidence="1">
    <location>
        <begin position="864"/>
        <end position="887"/>
    </location>
</feature>
<evidence type="ECO:0000256" key="1">
    <source>
        <dbReference type="SAM" id="MobiDB-lite"/>
    </source>
</evidence>
<accession>A0AAV9XUV9</accession>
<gene>
    <name evidence="2" type="ORF">RS030_5705</name>
</gene>
<organism evidence="2 3">
    <name type="scientific">Cryptosporidium xiaoi</name>
    <dbReference type="NCBI Taxonomy" id="659607"/>
    <lineage>
        <taxon>Eukaryota</taxon>
        <taxon>Sar</taxon>
        <taxon>Alveolata</taxon>
        <taxon>Apicomplexa</taxon>
        <taxon>Conoidasida</taxon>
        <taxon>Coccidia</taxon>
        <taxon>Eucoccidiorida</taxon>
        <taxon>Eimeriorina</taxon>
        <taxon>Cryptosporidiidae</taxon>
        <taxon>Cryptosporidium</taxon>
    </lineage>
</organism>
<keyword evidence="3" id="KW-1185">Reference proteome</keyword>
<dbReference type="GO" id="GO:0000724">
    <property type="term" value="P:double-strand break repair via homologous recombination"/>
    <property type="evidence" value="ECO:0007669"/>
    <property type="project" value="InterPro"/>
</dbReference>
<dbReference type="EMBL" id="JAWDEY010000033">
    <property type="protein sequence ID" value="KAK6588407.1"/>
    <property type="molecule type" value="Genomic_DNA"/>
</dbReference>
<dbReference type="InterPro" id="IPR015525">
    <property type="entry name" value="BRCA2"/>
</dbReference>
<dbReference type="GO" id="GO:0006355">
    <property type="term" value="P:regulation of DNA-templated transcription"/>
    <property type="evidence" value="ECO:0007669"/>
    <property type="project" value="TreeGrafter"/>
</dbReference>
<evidence type="ECO:0000313" key="2">
    <source>
        <dbReference type="EMBL" id="KAK6588407.1"/>
    </source>
</evidence>
<sequence>MPSCYTEIENNVYLNEDEDSELMKIIEFSVDMGSDNEIKTIIDDEPNTFYMNECSLLNTSCEIIECKLNSSNNNKKVKLPGVVSNKEFIQNILSGYNNDDNNEFNPNKSNVTFNNNPNSDSINSNLFCEERYEYSENTNESHFVESIVILDDNLDFNFNKENNRKQVNNIPSFSTGTGKKVVIDDESMRKAGKLVFGEDLTFGSDNNEDNDSILKDQMFPSFSTGTGKKVVIDDESMKKAGKLVFGEDLTFGGDNNEDNDSILKGQMFPSFSTGTGKKVVIDDESMKKAGKLVFGEDLTFGGDNNEDNDSILKGQMLPSFSTGTGKKVVIDDESMRKAGKLVFGEDLTFGGDNNEDNDSILKDQMFPSFSTGTGKKVVIDDESMRKAGKLVFGEDLTFGDDNKTKINNSQKIVTKIHDVHKNIKNNSSRTNTSGTINNSENKIIHESPKKRKIIKREELIVPNLFQEYSEVTYSDIIININRNGNSNKIISPTYILIDQSIETLKKYIFVLEKGINDYIIIDYDRIYLEIESFLSKYPIFPKGMNKYRLRWFQIQYLLVLYDECLIWTRKIKNKIKNSGNTREILENVGFPSIKRILRRICKRAIYEFFDAKRSPLVKICEGDFTISVPLNLRILAHSDKEFIDEMGEQHKRKIITCTDGWYIIKIHTVFPEMKNLGNIPRNIFVCGGNWLSPNTELGHPLEIESATLDYPNLFYGFNMIRPVLNLKNFKLGFHFNPLLFRLKNLVTTSTLMVGRNGSGHSIKESKINNSIDCGGGLVFLVQIVVIHVFPMCYRELVDDANNNGCDEDNENRNGIYHYITRDEDEMNITFNIEMNEMEEKSFKIKSSSQKNNFGNLSGNDVINDSQEGECSQGSDSSIYNNNDSSNSTRRISIDSRMLVLDYWKYLELLKRGNYEASILDLIENCSILTLPSGIDIDDLATIKPGTVIRLSWMKIFRNNKKLNGDNGYSYSRLIPTKKTSLSLKKRIFGCQIFDKIINLIEKPVLVSNGGSIDHISILKGGWPLNIVGLLLYIYPIEERKRGYEHCFEFKILLISPIGYKIFIRVHTTAFNDSELRMCKRVNTKLSNAISLCSSKDYRKHILFIENADFNYYERSTGLFYFNAKIPYSVFNIPYSPGTDYFSALETQRSLSKTISDLSFHTNCRLPALFE</sequence>
<dbReference type="PANTHER" id="PTHR11289:SF0">
    <property type="entry name" value="BREAST CANCER TYPE 2 SUSCEPTIBILITY PROTEIN"/>
    <property type="match status" value="1"/>
</dbReference>
<dbReference type="PANTHER" id="PTHR11289">
    <property type="entry name" value="BREAST CANCER TYPE 2 SUSCEPTIBILITY PROTEIN BRCA2"/>
    <property type="match status" value="1"/>
</dbReference>
<evidence type="ECO:0000313" key="3">
    <source>
        <dbReference type="Proteomes" id="UP001311799"/>
    </source>
</evidence>
<feature type="compositionally biased region" description="Polar residues" evidence="1">
    <location>
        <begin position="864"/>
        <end position="873"/>
    </location>
</feature>
<dbReference type="SUPFAM" id="SSF50249">
    <property type="entry name" value="Nucleic acid-binding proteins"/>
    <property type="match status" value="1"/>
</dbReference>
<proteinExistence type="predicted"/>
<dbReference type="Proteomes" id="UP001311799">
    <property type="component" value="Unassembled WGS sequence"/>
</dbReference>
<dbReference type="AlphaFoldDB" id="A0AAV9XUV9"/>
<evidence type="ECO:0008006" key="4">
    <source>
        <dbReference type="Google" id="ProtNLM"/>
    </source>
</evidence>
<dbReference type="InterPro" id="IPR012340">
    <property type="entry name" value="NA-bd_OB-fold"/>
</dbReference>
<name>A0AAV9XUV9_9CRYT</name>
<reference evidence="2 3" key="1">
    <citation type="submission" date="2023-10" db="EMBL/GenBank/DDBJ databases">
        <title>Comparative genomics analysis reveals potential genetic determinants of host preference in Cryptosporidium xiaoi.</title>
        <authorList>
            <person name="Xiao L."/>
            <person name="Li J."/>
        </authorList>
    </citation>
    <scope>NUCLEOTIDE SEQUENCE [LARGE SCALE GENOMIC DNA]</scope>
    <source>
        <strain evidence="2 3">52996</strain>
    </source>
</reference>
<comment type="caution">
    <text evidence="2">The sequence shown here is derived from an EMBL/GenBank/DDBJ whole genome shotgun (WGS) entry which is preliminary data.</text>
</comment>
<feature type="compositionally biased region" description="Low complexity" evidence="1">
    <location>
        <begin position="874"/>
        <end position="887"/>
    </location>
</feature>
<protein>
    <recommendedName>
        <fullName evidence="4">BRCA2 OB1 domain-containing protein</fullName>
    </recommendedName>
</protein>